<keyword evidence="2" id="KW-1185">Reference proteome</keyword>
<proteinExistence type="predicted"/>
<reference evidence="1 2" key="1">
    <citation type="submission" date="2023-11" db="EMBL/GenBank/DDBJ databases">
        <authorList>
            <person name="Cook R."/>
            <person name="Crisci M."/>
            <person name="Pye H."/>
            <person name="Adriaenssens E."/>
            <person name="Santini J."/>
        </authorList>
    </citation>
    <scope>NUCLEOTIDE SEQUENCE [LARGE SCALE GENOMIC DNA]</scope>
    <source>
        <strain evidence="1">Lak_Megaphage_Sonny</strain>
    </source>
</reference>
<dbReference type="Proteomes" id="UP001358193">
    <property type="component" value="Segment"/>
</dbReference>
<dbReference type="EMBL" id="OR769223">
    <property type="protein sequence ID" value="WQJ53525.1"/>
    <property type="molecule type" value="Genomic_DNA"/>
</dbReference>
<accession>A0ABZ0Z2V7</accession>
<evidence type="ECO:0000313" key="2">
    <source>
        <dbReference type="Proteomes" id="UP001358193"/>
    </source>
</evidence>
<evidence type="ECO:0000313" key="1">
    <source>
        <dbReference type="EMBL" id="WQJ53525.1"/>
    </source>
</evidence>
<evidence type="ECO:0008006" key="3">
    <source>
        <dbReference type="Google" id="ProtNLM"/>
    </source>
</evidence>
<sequence>MKKILFLFCCIYIMAACDKQEPKSSENVSLKNIHEQTFYVNDGYLSDGTIYNNCVLSFCSDSVTIDTLGNVSGTGKIFKLHVGVYLSLKDSFIIMSNIEKTLTNSQNGKVYEQNWCEVFDVTNGAVNFDISDYDVKIVRQNDNGIYSVSLSTTKYGTKFSDEKIITYIYNGYINIKDIRTEKDMFTMESQTIKNYVIGTTGEASVNLVQEHLRTDTLSCNKYRFIVSDYYDKSHDYAFLVNCYGDSLIGKFSVSNIVDNWTIERSNGYDTFNPTNVGMFGIYHRSTYEFVQDFHFITAGHLEISYDTDSTLVMNGKLITYFNSTVEISGVKVINHN</sequence>
<organism evidence="1 2">
    <name type="scientific">phage Lak_Megaphage_Sonny</name>
    <dbReference type="NCBI Taxonomy" id="3109229"/>
    <lineage>
        <taxon>Viruses</taxon>
        <taxon>Duplodnaviria</taxon>
        <taxon>Heunggongvirae</taxon>
        <taxon>Uroviricota</taxon>
        <taxon>Caudoviricetes</taxon>
        <taxon>Caudoviricetes code 15 clade</taxon>
    </lineage>
</organism>
<protein>
    <recommendedName>
        <fullName evidence="3">Lipoprotein</fullName>
    </recommendedName>
</protein>
<dbReference type="PROSITE" id="PS51257">
    <property type="entry name" value="PROKAR_LIPOPROTEIN"/>
    <property type="match status" value="1"/>
</dbReference>
<name>A0ABZ0Z2V7_9CAUD</name>